<sequence length="191" mass="22541">MKLEKIAKINTGLLTTRKKAKSKNLSKGIYKLLTVNAIDNYGNINLDKLDDFYSNEKISNQYLTKKGKIYIRMNEPYTSIYIDEENEGILFPAYFVEIELRNINFLPEYIDWYLNSDKNKRNYLKAQSGTLIPSINQKIIREIEIPEKTLEEQEKILNVYKLFKKQMELLDNLKIKEEQKFKAITDKLIEG</sequence>
<dbReference type="PANTHER" id="PTHR30408:SF12">
    <property type="entry name" value="TYPE I RESTRICTION ENZYME MJAVIII SPECIFICITY SUBUNIT"/>
    <property type="match status" value="1"/>
</dbReference>
<dbReference type="Gene3D" id="3.90.220.20">
    <property type="entry name" value="DNA methylase specificity domains"/>
    <property type="match status" value="1"/>
</dbReference>
<dbReference type="SUPFAM" id="SSF116734">
    <property type="entry name" value="DNA methylase specificity domain"/>
    <property type="match status" value="1"/>
</dbReference>
<keyword evidence="1" id="KW-0680">Restriction system</keyword>
<keyword evidence="3" id="KW-0540">Nuclease</keyword>
<dbReference type="EMBL" id="JAGGLJ010000006">
    <property type="protein sequence ID" value="MBP2025288.1"/>
    <property type="molecule type" value="Genomic_DNA"/>
</dbReference>
<keyword evidence="2" id="KW-0238">DNA-binding</keyword>
<comment type="caution">
    <text evidence="3">The sequence shown here is derived from an EMBL/GenBank/DDBJ whole genome shotgun (WGS) entry which is preliminary data.</text>
</comment>
<dbReference type="PANTHER" id="PTHR30408">
    <property type="entry name" value="TYPE-1 RESTRICTION ENZYME ECOKI SPECIFICITY PROTEIN"/>
    <property type="match status" value="1"/>
</dbReference>
<keyword evidence="3" id="KW-0378">Hydrolase</keyword>
<evidence type="ECO:0000256" key="1">
    <source>
        <dbReference type="ARBA" id="ARBA00022747"/>
    </source>
</evidence>
<organism evidence="3 4">
    <name type="scientific">Peptoniphilus stercorisuis</name>
    <dbReference type="NCBI Taxonomy" id="1436965"/>
    <lineage>
        <taxon>Bacteria</taxon>
        <taxon>Bacillati</taxon>
        <taxon>Bacillota</taxon>
        <taxon>Tissierellia</taxon>
        <taxon>Tissierellales</taxon>
        <taxon>Peptoniphilaceae</taxon>
        <taxon>Peptoniphilus</taxon>
    </lineage>
</organism>
<protein>
    <submittedName>
        <fullName evidence="3">Restriction endonuclease S subunit</fullName>
    </submittedName>
</protein>
<keyword evidence="3" id="KW-0255">Endonuclease</keyword>
<dbReference type="GO" id="GO:0004519">
    <property type="term" value="F:endonuclease activity"/>
    <property type="evidence" value="ECO:0007669"/>
    <property type="project" value="UniProtKB-KW"/>
</dbReference>
<proteinExistence type="predicted"/>
<evidence type="ECO:0000256" key="2">
    <source>
        <dbReference type="ARBA" id="ARBA00023125"/>
    </source>
</evidence>
<gene>
    <name evidence="3" type="ORF">J2Z71_000818</name>
</gene>
<keyword evidence="4" id="KW-1185">Reference proteome</keyword>
<dbReference type="InterPro" id="IPR052021">
    <property type="entry name" value="Type-I_RS_S_subunit"/>
</dbReference>
<dbReference type="Proteomes" id="UP001519306">
    <property type="component" value="Unassembled WGS sequence"/>
</dbReference>
<dbReference type="RefSeq" id="WP_210060582.1">
    <property type="nucleotide sequence ID" value="NZ_JAGGLJ010000006.1"/>
</dbReference>
<name>A0ABS4KBX6_9FIRM</name>
<evidence type="ECO:0000313" key="3">
    <source>
        <dbReference type="EMBL" id="MBP2025288.1"/>
    </source>
</evidence>
<dbReference type="InterPro" id="IPR044946">
    <property type="entry name" value="Restrct_endonuc_typeI_TRD_sf"/>
</dbReference>
<accession>A0ABS4KBX6</accession>
<evidence type="ECO:0000313" key="4">
    <source>
        <dbReference type="Proteomes" id="UP001519306"/>
    </source>
</evidence>
<reference evidence="3 4" key="1">
    <citation type="submission" date="2021-03" db="EMBL/GenBank/DDBJ databases">
        <title>Genomic Encyclopedia of Type Strains, Phase IV (KMG-IV): sequencing the most valuable type-strain genomes for metagenomic binning, comparative biology and taxonomic classification.</title>
        <authorList>
            <person name="Goeker M."/>
        </authorList>
    </citation>
    <scope>NUCLEOTIDE SEQUENCE [LARGE SCALE GENOMIC DNA]</scope>
    <source>
        <strain evidence="3 4">DSM 27563</strain>
    </source>
</reference>